<name>A0A1F6NKP0_9BACT</name>
<organism evidence="2 3">
    <name type="scientific">Candidatus Magasanikbacteria bacterium RIFOXYA2_FULL_44_8</name>
    <dbReference type="NCBI Taxonomy" id="1798696"/>
    <lineage>
        <taxon>Bacteria</taxon>
        <taxon>Candidatus Magasanikiibacteriota</taxon>
    </lineage>
</organism>
<protein>
    <recommendedName>
        <fullName evidence="4">Transglycosylase SLT domain-containing protein</fullName>
    </recommendedName>
</protein>
<gene>
    <name evidence="2" type="ORF">A2261_03730</name>
</gene>
<dbReference type="Gene3D" id="6.10.250.3150">
    <property type="match status" value="1"/>
</dbReference>
<evidence type="ECO:0008006" key="4">
    <source>
        <dbReference type="Google" id="ProtNLM"/>
    </source>
</evidence>
<dbReference type="InterPro" id="IPR023346">
    <property type="entry name" value="Lysozyme-like_dom_sf"/>
</dbReference>
<evidence type="ECO:0000313" key="3">
    <source>
        <dbReference type="Proteomes" id="UP000177803"/>
    </source>
</evidence>
<dbReference type="SUPFAM" id="SSF53955">
    <property type="entry name" value="Lysozyme-like"/>
    <property type="match status" value="1"/>
</dbReference>
<dbReference type="AlphaFoldDB" id="A0A1F6NKP0"/>
<dbReference type="Proteomes" id="UP000177803">
    <property type="component" value="Unassembled WGS sequence"/>
</dbReference>
<accession>A0A1F6NKP0</accession>
<evidence type="ECO:0000256" key="1">
    <source>
        <dbReference type="SAM" id="Coils"/>
    </source>
</evidence>
<feature type="coiled-coil region" evidence="1">
    <location>
        <begin position="25"/>
        <end position="73"/>
    </location>
</feature>
<reference evidence="2 3" key="1">
    <citation type="journal article" date="2016" name="Nat. Commun.">
        <title>Thousands of microbial genomes shed light on interconnected biogeochemical processes in an aquifer system.</title>
        <authorList>
            <person name="Anantharaman K."/>
            <person name="Brown C.T."/>
            <person name="Hug L.A."/>
            <person name="Sharon I."/>
            <person name="Castelle C.J."/>
            <person name="Probst A.J."/>
            <person name="Thomas B.C."/>
            <person name="Singh A."/>
            <person name="Wilkins M.J."/>
            <person name="Karaoz U."/>
            <person name="Brodie E.L."/>
            <person name="Williams K.H."/>
            <person name="Hubbard S.S."/>
            <person name="Banfield J.F."/>
        </authorList>
    </citation>
    <scope>NUCLEOTIDE SEQUENCE [LARGE SCALE GENOMIC DNA]</scope>
</reference>
<dbReference type="EMBL" id="MFQR01000018">
    <property type="protein sequence ID" value="OGH84471.1"/>
    <property type="molecule type" value="Genomic_DNA"/>
</dbReference>
<dbReference type="Gene3D" id="1.10.530.10">
    <property type="match status" value="1"/>
</dbReference>
<sequence>MVKFIYKLIVVIFVVGCMFQPAHLVLAANETQAQLEQELRDIEQQISEYENQLTKTKSEKATLAGKIAQLQARQKSLTLQIKATSLKLDGLAGKITISDKKINDNIIKSQRLVADIGIILRQMNAVDEGALLAIMSVSGWSDIYNQIQDWGQLAGALNDFVQENKKVKLALVDDKAQLEEQKSDVSNLLQIQSIQRQGLLGSLGEQNQLFTVTKGKESNYQSMLNDSKKRAAALRSRIYELFNTGSQINFGQAVDMAKLASTLTGVRPAFLLAILTQESNLGKNVGTCNRSGDPPEKGWQTIMKPERDQEPFKTITGELGFDIDTTPVSCPMRDKNGKQIGWGGAMGPAQFIPSTWMGYRDKVKKLSGKSTANPWDIRDAFLAAGIKLKADGANGTETGEFNAAMRYFAGSVNLKYRFYGDNVLATAKKYEQDISEM</sequence>
<comment type="caution">
    <text evidence="2">The sequence shown here is derived from an EMBL/GenBank/DDBJ whole genome shotgun (WGS) entry which is preliminary data.</text>
</comment>
<evidence type="ECO:0000313" key="2">
    <source>
        <dbReference type="EMBL" id="OGH84471.1"/>
    </source>
</evidence>
<keyword evidence="1" id="KW-0175">Coiled coil</keyword>
<proteinExistence type="predicted"/>